<evidence type="ECO:0000313" key="4">
    <source>
        <dbReference type="Proteomes" id="UP000515728"/>
    </source>
</evidence>
<keyword evidence="1" id="KW-0808">Transferase</keyword>
<dbReference type="AlphaFoldDB" id="A0A7G7MEY1"/>
<dbReference type="PANTHER" id="PTHR12526">
    <property type="entry name" value="GLYCOSYLTRANSFERASE"/>
    <property type="match status" value="1"/>
</dbReference>
<dbReference type="EMBL" id="CP060131">
    <property type="protein sequence ID" value="QNG51342.1"/>
    <property type="molecule type" value="Genomic_DNA"/>
</dbReference>
<dbReference type="Gene3D" id="3.40.50.2000">
    <property type="entry name" value="Glycogen Phosphorylase B"/>
    <property type="match status" value="2"/>
</dbReference>
<evidence type="ECO:0000313" key="3">
    <source>
        <dbReference type="EMBL" id="QNG51342.1"/>
    </source>
</evidence>
<keyword evidence="4" id="KW-1185">Reference proteome</keyword>
<evidence type="ECO:0000256" key="1">
    <source>
        <dbReference type="ARBA" id="ARBA00022679"/>
    </source>
</evidence>
<proteinExistence type="predicted"/>
<dbReference type="Pfam" id="PF00534">
    <property type="entry name" value="Glycos_transf_1"/>
    <property type="match status" value="1"/>
</dbReference>
<organism evidence="3 4">
    <name type="scientific">Pseudonocardia petroleophila</name>
    <dbReference type="NCBI Taxonomy" id="37331"/>
    <lineage>
        <taxon>Bacteria</taxon>
        <taxon>Bacillati</taxon>
        <taxon>Actinomycetota</taxon>
        <taxon>Actinomycetes</taxon>
        <taxon>Pseudonocardiales</taxon>
        <taxon>Pseudonocardiaceae</taxon>
        <taxon>Pseudonocardia</taxon>
    </lineage>
</organism>
<dbReference type="KEGG" id="ppel:H6H00_24855"/>
<sequence length="427" mass="46039">MTYPERRLVIVVRADPVICGHSGEARNLAEVALTRGFDDVRLLTWPIATLEAAGLPLKPLDRLQPYGPGITVERPEPVGDYRVPDGRGLAGLTGRLVELLAEPVPTTCLSMYLAPHANVVMDAVTAAHAAGLLGEVHTIAKAVGSDVTNVIRSCLREERFGAAVALLTTFLAHDEVVAVSEYTRDQIVLSAEAVDAHCGTLFAQQCRARVTVSYPPIDTSAYLDLDPDAVDAALRRRGLERDGYVLFLSRISRAKGVFDLVRAYTASRARDRVKLVVAGTGPALAEVRELAAGDDRIVFLTDVDDDEKPLLMRGCATYALPTKEEPDFVETFGIALTEKLLAGGGPVITAITGGTGEAVGDAAVIVAAGDVVAITAALDRVVLEMSEHERRSLERRGREHALSFDRARVFDDLFRTEPLRRAALQEE</sequence>
<dbReference type="Proteomes" id="UP000515728">
    <property type="component" value="Chromosome"/>
</dbReference>
<dbReference type="GO" id="GO:0016757">
    <property type="term" value="F:glycosyltransferase activity"/>
    <property type="evidence" value="ECO:0007669"/>
    <property type="project" value="InterPro"/>
</dbReference>
<dbReference type="RefSeq" id="WP_185718097.1">
    <property type="nucleotide sequence ID" value="NZ_BAAAWI010000001.1"/>
</dbReference>
<dbReference type="SUPFAM" id="SSF53756">
    <property type="entry name" value="UDP-Glycosyltransferase/glycogen phosphorylase"/>
    <property type="match status" value="1"/>
</dbReference>
<accession>A0A7G7MEY1</accession>
<protein>
    <submittedName>
        <fullName evidence="3">Glycosyltransferase</fullName>
    </submittedName>
</protein>
<dbReference type="InterPro" id="IPR001296">
    <property type="entry name" value="Glyco_trans_1"/>
</dbReference>
<gene>
    <name evidence="3" type="ORF">H6H00_24855</name>
</gene>
<name>A0A7G7MEY1_9PSEU</name>
<feature type="domain" description="Glycosyl transferase family 1" evidence="2">
    <location>
        <begin position="240"/>
        <end position="399"/>
    </location>
</feature>
<reference evidence="3 4" key="1">
    <citation type="submission" date="2020-08" db="EMBL/GenBank/DDBJ databases">
        <authorList>
            <person name="Mo P."/>
        </authorList>
    </citation>
    <scope>NUCLEOTIDE SEQUENCE [LARGE SCALE GENOMIC DNA]</scope>
    <source>
        <strain evidence="3 4">CGMCC 4.1532</strain>
    </source>
</reference>
<evidence type="ECO:0000259" key="2">
    <source>
        <dbReference type="Pfam" id="PF00534"/>
    </source>
</evidence>